<dbReference type="AlphaFoldDB" id="A0AAV4UG94"/>
<dbReference type="EMBL" id="BPLR01012821">
    <property type="protein sequence ID" value="GIY56872.1"/>
    <property type="molecule type" value="Genomic_DNA"/>
</dbReference>
<sequence length="83" mass="8975">MIVNSLPTDSLFSSPEQCPVIGGCPSYCTLRLNRRAASSVQLHAPCLPRPSCVTTPAFSRTATDLAPCAIVLCHCSIKRWRIS</sequence>
<accession>A0AAV4UG94</accession>
<protein>
    <submittedName>
        <fullName evidence="1">Uncharacterized protein</fullName>
    </submittedName>
</protein>
<proteinExistence type="predicted"/>
<gene>
    <name evidence="1" type="ORF">CEXT_336481</name>
</gene>
<organism evidence="1 2">
    <name type="scientific">Caerostris extrusa</name>
    <name type="common">Bark spider</name>
    <name type="synonym">Caerostris bankana</name>
    <dbReference type="NCBI Taxonomy" id="172846"/>
    <lineage>
        <taxon>Eukaryota</taxon>
        <taxon>Metazoa</taxon>
        <taxon>Ecdysozoa</taxon>
        <taxon>Arthropoda</taxon>
        <taxon>Chelicerata</taxon>
        <taxon>Arachnida</taxon>
        <taxon>Araneae</taxon>
        <taxon>Araneomorphae</taxon>
        <taxon>Entelegynae</taxon>
        <taxon>Araneoidea</taxon>
        <taxon>Araneidae</taxon>
        <taxon>Caerostris</taxon>
    </lineage>
</organism>
<reference evidence="1 2" key="1">
    <citation type="submission" date="2021-06" db="EMBL/GenBank/DDBJ databases">
        <title>Caerostris extrusa draft genome.</title>
        <authorList>
            <person name="Kono N."/>
            <person name="Arakawa K."/>
        </authorList>
    </citation>
    <scope>NUCLEOTIDE SEQUENCE [LARGE SCALE GENOMIC DNA]</scope>
</reference>
<evidence type="ECO:0000313" key="2">
    <source>
        <dbReference type="Proteomes" id="UP001054945"/>
    </source>
</evidence>
<dbReference type="Proteomes" id="UP001054945">
    <property type="component" value="Unassembled WGS sequence"/>
</dbReference>
<comment type="caution">
    <text evidence="1">The sequence shown here is derived from an EMBL/GenBank/DDBJ whole genome shotgun (WGS) entry which is preliminary data.</text>
</comment>
<evidence type="ECO:0000313" key="1">
    <source>
        <dbReference type="EMBL" id="GIY56872.1"/>
    </source>
</evidence>
<keyword evidence="2" id="KW-1185">Reference proteome</keyword>
<name>A0AAV4UG94_CAEEX</name>